<evidence type="ECO:0000259" key="4">
    <source>
        <dbReference type="PROSITE" id="PS51819"/>
    </source>
</evidence>
<dbReference type="PROSITE" id="PS51819">
    <property type="entry name" value="VOC"/>
    <property type="match status" value="1"/>
</dbReference>
<dbReference type="InterPro" id="IPR004360">
    <property type="entry name" value="Glyas_Fos-R_dOase_dom"/>
</dbReference>
<dbReference type="InterPro" id="IPR037523">
    <property type="entry name" value="VOC_core"/>
</dbReference>
<reference evidence="5 6" key="1">
    <citation type="submission" date="2019-03" db="EMBL/GenBank/DDBJ databases">
        <title>Genomics of glacier-inhabiting Cryobacterium strains.</title>
        <authorList>
            <person name="Liu Q."/>
            <person name="Xin Y.-H."/>
        </authorList>
    </citation>
    <scope>NUCLEOTIDE SEQUENCE [LARGE SCALE GENOMIC DNA]</scope>
    <source>
        <strain evidence="5 6">Sr59</strain>
    </source>
</reference>
<keyword evidence="6" id="KW-1185">Reference proteome</keyword>
<gene>
    <name evidence="5" type="ORF">E3T61_15760</name>
</gene>
<dbReference type="GO" id="GO:0046677">
    <property type="term" value="P:response to antibiotic"/>
    <property type="evidence" value="ECO:0007669"/>
    <property type="project" value="UniProtKB-KW"/>
</dbReference>
<keyword evidence="3" id="KW-0046">Antibiotic resistance</keyword>
<comment type="caution">
    <text evidence="5">The sequence shown here is derived from an EMBL/GenBank/DDBJ whole genome shotgun (WGS) entry which is preliminary data.</text>
</comment>
<proteinExistence type="inferred from homology"/>
<protein>
    <recommendedName>
        <fullName evidence="2">Bleomycin resistance protein</fullName>
    </recommendedName>
</protein>
<sequence>MFFPDLVPELLIEDLAASLDFWVGLCGFEVLYDRPDDGFAYLRTGTAHLMLEQVGVGRNWIPGALERPLGRGINFQIMLPDIAGLLERLAAAEWPLFMAAETKWYETGATRAGVAQFLVQDPDGYLVRFSSRVGAQS</sequence>
<dbReference type="EMBL" id="SOHM01000031">
    <property type="protein sequence ID" value="TFD87384.1"/>
    <property type="molecule type" value="Genomic_DNA"/>
</dbReference>
<dbReference type="Proteomes" id="UP000298468">
    <property type="component" value="Unassembled WGS sequence"/>
</dbReference>
<accession>A0A4R9BNK2</accession>
<dbReference type="CDD" id="cd08349">
    <property type="entry name" value="BLMA_like"/>
    <property type="match status" value="1"/>
</dbReference>
<dbReference type="AlphaFoldDB" id="A0A4R9BNK2"/>
<evidence type="ECO:0000256" key="3">
    <source>
        <dbReference type="ARBA" id="ARBA00023251"/>
    </source>
</evidence>
<feature type="domain" description="VOC" evidence="4">
    <location>
        <begin position="3"/>
        <end position="132"/>
    </location>
</feature>
<dbReference type="InterPro" id="IPR029068">
    <property type="entry name" value="Glyas_Bleomycin-R_OHBP_Dase"/>
</dbReference>
<dbReference type="Pfam" id="PF00903">
    <property type="entry name" value="Glyoxalase"/>
    <property type="match status" value="1"/>
</dbReference>
<evidence type="ECO:0000256" key="1">
    <source>
        <dbReference type="ARBA" id="ARBA00011051"/>
    </source>
</evidence>
<comment type="similarity">
    <text evidence="1">Belongs to the bleomycin resistance protein family.</text>
</comment>
<evidence type="ECO:0000313" key="6">
    <source>
        <dbReference type="Proteomes" id="UP000298468"/>
    </source>
</evidence>
<evidence type="ECO:0000313" key="5">
    <source>
        <dbReference type="EMBL" id="TFD87384.1"/>
    </source>
</evidence>
<evidence type="ECO:0000256" key="2">
    <source>
        <dbReference type="ARBA" id="ARBA00021572"/>
    </source>
</evidence>
<dbReference type="SUPFAM" id="SSF54593">
    <property type="entry name" value="Glyoxalase/Bleomycin resistance protein/Dihydroxybiphenyl dioxygenase"/>
    <property type="match status" value="1"/>
</dbReference>
<organism evidence="5 6">
    <name type="scientific">Cryobacterium lactosi</name>
    <dbReference type="NCBI Taxonomy" id="1259202"/>
    <lineage>
        <taxon>Bacteria</taxon>
        <taxon>Bacillati</taxon>
        <taxon>Actinomycetota</taxon>
        <taxon>Actinomycetes</taxon>
        <taxon>Micrococcales</taxon>
        <taxon>Microbacteriaceae</taxon>
        <taxon>Cryobacterium</taxon>
    </lineage>
</organism>
<name>A0A4R9BNK2_9MICO</name>
<dbReference type="InterPro" id="IPR000335">
    <property type="entry name" value="Bleomycin-R"/>
</dbReference>
<dbReference type="Gene3D" id="3.10.180.10">
    <property type="entry name" value="2,3-Dihydroxybiphenyl 1,2-Dioxygenase, domain 1"/>
    <property type="match status" value="1"/>
</dbReference>
<dbReference type="OrthoDB" id="284897at2"/>